<feature type="non-terminal residue" evidence="2">
    <location>
        <position position="1"/>
    </location>
</feature>
<proteinExistence type="predicted"/>
<reference evidence="2 3" key="1">
    <citation type="submission" date="2021-05" db="EMBL/GenBank/DDBJ databases">
        <title>Genome Assembly of Synthetic Allotetraploid Brassica napus Reveals Homoeologous Exchanges between Subgenomes.</title>
        <authorList>
            <person name="Davis J.T."/>
        </authorList>
    </citation>
    <scope>NUCLEOTIDE SEQUENCE [LARGE SCALE GENOMIC DNA]</scope>
    <source>
        <strain evidence="3">cv. Da-Ae</strain>
        <tissue evidence="2">Seedling</tissue>
    </source>
</reference>
<evidence type="ECO:0000313" key="3">
    <source>
        <dbReference type="Proteomes" id="UP000824890"/>
    </source>
</evidence>
<feature type="compositionally biased region" description="Basic residues" evidence="1">
    <location>
        <begin position="84"/>
        <end position="114"/>
    </location>
</feature>
<comment type="caution">
    <text evidence="2">The sequence shown here is derived from an EMBL/GenBank/DDBJ whole genome shotgun (WGS) entry which is preliminary data.</text>
</comment>
<organism evidence="2 3">
    <name type="scientific">Brassica napus</name>
    <name type="common">Rape</name>
    <dbReference type="NCBI Taxonomy" id="3708"/>
    <lineage>
        <taxon>Eukaryota</taxon>
        <taxon>Viridiplantae</taxon>
        <taxon>Streptophyta</taxon>
        <taxon>Embryophyta</taxon>
        <taxon>Tracheophyta</taxon>
        <taxon>Spermatophyta</taxon>
        <taxon>Magnoliopsida</taxon>
        <taxon>eudicotyledons</taxon>
        <taxon>Gunneridae</taxon>
        <taxon>Pentapetalae</taxon>
        <taxon>rosids</taxon>
        <taxon>malvids</taxon>
        <taxon>Brassicales</taxon>
        <taxon>Brassicaceae</taxon>
        <taxon>Brassiceae</taxon>
        <taxon>Brassica</taxon>
    </lineage>
</organism>
<dbReference type="Proteomes" id="UP000824890">
    <property type="component" value="Unassembled WGS sequence"/>
</dbReference>
<feature type="region of interest" description="Disordered" evidence="1">
    <location>
        <begin position="61"/>
        <end position="131"/>
    </location>
</feature>
<accession>A0ABQ8EJZ7</accession>
<gene>
    <name evidence="2" type="ORF">HID58_001254</name>
</gene>
<dbReference type="EMBL" id="JAGKQM010000001">
    <property type="protein sequence ID" value="KAH0941617.1"/>
    <property type="molecule type" value="Genomic_DNA"/>
</dbReference>
<feature type="region of interest" description="Disordered" evidence="1">
    <location>
        <begin position="259"/>
        <end position="280"/>
    </location>
</feature>
<evidence type="ECO:0000313" key="2">
    <source>
        <dbReference type="EMBL" id="KAH0941617.1"/>
    </source>
</evidence>
<evidence type="ECO:0000256" key="1">
    <source>
        <dbReference type="SAM" id="MobiDB-lite"/>
    </source>
</evidence>
<protein>
    <submittedName>
        <fullName evidence="2">Uncharacterized protein</fullName>
    </submittedName>
</protein>
<name>A0ABQ8EJZ7_BRANA</name>
<keyword evidence="3" id="KW-1185">Reference proteome</keyword>
<sequence length="341" mass="39430">AKAKTKADLIHPYSRCGHQFGIRQPWNRNSHKWTLQLKNKPKLLFNLKLLSFRSFPVKRVKKRRNVEQNKPLSHVNRRANPPPRSKRHSVPRNHRGLAVPMRHKKRKSRVKPKTRSLFSFNGSSPHHPRHDVEDREEDLLSEVYGRPVASHFRHVNNGLSGFFAASGVRSLESRRGEHLHDAELTRPEDVFSTVSVDLPYFGEVMVREGYVVGFENLASHVWGRDDDSEFGAEVDFHERAVAWNCVWRMSEFRNGRFPTMGSGHGPGGNEVAEDGDESSYGEHDGAVWILCVEDRGESEARRSRFHFLPDKDQSLCLRDFGYWRVWCCVVVDKMGAWRFIL</sequence>